<evidence type="ECO:0000256" key="10">
    <source>
        <dbReference type="RuleBase" id="RU363036"/>
    </source>
</evidence>
<feature type="binding site" evidence="9">
    <location>
        <position position="155"/>
    </location>
    <ligand>
        <name>L-tryptophan</name>
        <dbReference type="ChEBI" id="CHEBI:57912"/>
    </ligand>
</feature>
<reference evidence="12" key="1">
    <citation type="journal article" date="2014" name="Int. J. Syst. Evol. Microbiol.">
        <title>Complete genome sequence of Corynebacterium casei LMG S-19264T (=DSM 44701T), isolated from a smear-ripened cheese.</title>
        <authorList>
            <consortium name="US DOE Joint Genome Institute (JGI-PGF)"/>
            <person name="Walter F."/>
            <person name="Albersmeier A."/>
            <person name="Kalinowski J."/>
            <person name="Ruckert C."/>
        </authorList>
    </citation>
    <scope>NUCLEOTIDE SEQUENCE</scope>
    <source>
        <strain evidence="12">JCM 4059</strain>
    </source>
</reference>
<dbReference type="EC" id="6.1.1.2" evidence="9"/>
<protein>
    <recommendedName>
        <fullName evidence="9">Tryptophan--tRNA ligase</fullName>
        <ecNumber evidence="9">6.1.1.2</ecNumber>
    </recommendedName>
    <alternativeName>
        <fullName evidence="9">Tryptophanyl-tRNA synthetase</fullName>
        <shortName evidence="9">TrpRS</shortName>
    </alternativeName>
</protein>
<dbReference type="FunFam" id="1.10.240.10:FF:000002">
    <property type="entry name" value="Tryptophan--tRNA ligase"/>
    <property type="match status" value="1"/>
</dbReference>
<keyword evidence="5 9" id="KW-0067">ATP-binding</keyword>
<dbReference type="InterPro" id="IPR024109">
    <property type="entry name" value="Trp-tRNA-ligase_bac-type"/>
</dbReference>
<dbReference type="EMBL" id="BNBD01000033">
    <property type="protein sequence ID" value="GHF75905.1"/>
    <property type="molecule type" value="Genomic_DNA"/>
</dbReference>
<comment type="catalytic activity">
    <reaction evidence="8 9">
        <text>tRNA(Trp) + L-tryptophan + ATP = L-tryptophyl-tRNA(Trp) + AMP + diphosphate + H(+)</text>
        <dbReference type="Rhea" id="RHEA:24080"/>
        <dbReference type="Rhea" id="RHEA-COMP:9671"/>
        <dbReference type="Rhea" id="RHEA-COMP:9705"/>
        <dbReference type="ChEBI" id="CHEBI:15378"/>
        <dbReference type="ChEBI" id="CHEBI:30616"/>
        <dbReference type="ChEBI" id="CHEBI:33019"/>
        <dbReference type="ChEBI" id="CHEBI:57912"/>
        <dbReference type="ChEBI" id="CHEBI:78442"/>
        <dbReference type="ChEBI" id="CHEBI:78535"/>
        <dbReference type="ChEBI" id="CHEBI:456215"/>
        <dbReference type="EC" id="6.1.1.2"/>
    </reaction>
</comment>
<comment type="subunit">
    <text evidence="9">Homodimer.</text>
</comment>
<evidence type="ECO:0000256" key="1">
    <source>
        <dbReference type="ARBA" id="ARBA00005594"/>
    </source>
</evidence>
<reference evidence="12" key="2">
    <citation type="submission" date="2020-09" db="EMBL/GenBank/DDBJ databases">
        <authorList>
            <person name="Sun Q."/>
            <person name="Ohkuma M."/>
        </authorList>
    </citation>
    <scope>NUCLEOTIDE SEQUENCE</scope>
    <source>
        <strain evidence="12">JCM 4059</strain>
    </source>
</reference>
<sequence>MSSPATTPSTTRSDTTAGTPRIFSGIKPTGHLTLGNYLGAVRQWVETDQHRADALFCVVDLHALTVDHDPARVRRLSRQAATLLLAAGLRPELCTLFVQSHVDEHTRLAYLMECTATDGEMRRMIQYKEKAARERATGGSVRLSLLTYPVLMAADILAYRADEVPVGDDQAQHVELTRDLAERFNQRYGHTFTIPRAVLPAAAARVMDLQDPTAKMGKSHAETSGIVYLLDEPDSVRRKIMRAVTDSGSKVAHDRDEQPGVTNLLEILGACTSRKPVELAEQYSSYGALKKDTAEAVLEVLRPVRERHAELCADPGYVDGVLRAGAQRARGLARPTVDAAYRAIGLLPPA</sequence>
<evidence type="ECO:0000256" key="11">
    <source>
        <dbReference type="SAM" id="MobiDB-lite"/>
    </source>
</evidence>
<dbReference type="PANTHER" id="PTHR43766:SF1">
    <property type="entry name" value="TRYPTOPHAN--TRNA LIGASE, MITOCHONDRIAL"/>
    <property type="match status" value="1"/>
</dbReference>
<evidence type="ECO:0000256" key="6">
    <source>
        <dbReference type="ARBA" id="ARBA00022917"/>
    </source>
</evidence>
<feature type="binding site" evidence="9">
    <location>
        <begin position="35"/>
        <end position="36"/>
    </location>
    <ligand>
        <name>ATP</name>
        <dbReference type="ChEBI" id="CHEBI:30616"/>
    </ligand>
</feature>
<feature type="short sequence motif" description="'HIGH' region" evidence="9">
    <location>
        <begin position="28"/>
        <end position="36"/>
    </location>
</feature>
<feature type="short sequence motif" description="'KMSKS' region" evidence="9">
    <location>
        <begin position="215"/>
        <end position="219"/>
    </location>
</feature>
<evidence type="ECO:0000313" key="13">
    <source>
        <dbReference type="Proteomes" id="UP000638313"/>
    </source>
</evidence>
<keyword evidence="7 9" id="KW-0030">Aminoacyl-tRNA synthetase</keyword>
<dbReference type="PROSITE" id="PS00178">
    <property type="entry name" value="AA_TRNA_LIGASE_I"/>
    <property type="match status" value="1"/>
</dbReference>
<proteinExistence type="inferred from homology"/>
<dbReference type="InterPro" id="IPR002305">
    <property type="entry name" value="aa-tRNA-synth_Ic"/>
</dbReference>
<evidence type="ECO:0000256" key="7">
    <source>
        <dbReference type="ARBA" id="ARBA00023146"/>
    </source>
</evidence>
<comment type="function">
    <text evidence="9">Catalyzes the attachment of tryptophan to tRNA(Trp).</text>
</comment>
<feature type="binding site" evidence="9">
    <location>
        <begin position="27"/>
        <end position="29"/>
    </location>
    <ligand>
        <name>ATP</name>
        <dbReference type="ChEBI" id="CHEBI:30616"/>
    </ligand>
</feature>
<dbReference type="CDD" id="cd00806">
    <property type="entry name" value="TrpRS_core"/>
    <property type="match status" value="1"/>
</dbReference>
<evidence type="ECO:0000256" key="2">
    <source>
        <dbReference type="ARBA" id="ARBA00022490"/>
    </source>
</evidence>
<dbReference type="RefSeq" id="WP_190133481.1">
    <property type="nucleotide sequence ID" value="NZ_BNBD01000033.1"/>
</dbReference>
<dbReference type="PANTHER" id="PTHR43766">
    <property type="entry name" value="TRYPTOPHAN--TRNA LIGASE, MITOCHONDRIAL"/>
    <property type="match status" value="1"/>
</dbReference>
<evidence type="ECO:0000256" key="8">
    <source>
        <dbReference type="ARBA" id="ARBA00049929"/>
    </source>
</evidence>
<dbReference type="Pfam" id="PF00579">
    <property type="entry name" value="tRNA-synt_1b"/>
    <property type="match status" value="1"/>
</dbReference>
<gene>
    <name evidence="12" type="primary">trpS1</name>
    <name evidence="9" type="synonym">trpS</name>
    <name evidence="12" type="ORF">GCM10010218_65990</name>
</gene>
<dbReference type="HAMAP" id="MF_00140_B">
    <property type="entry name" value="Trp_tRNA_synth_B"/>
    <property type="match status" value="1"/>
</dbReference>
<dbReference type="SUPFAM" id="SSF52374">
    <property type="entry name" value="Nucleotidylyl transferase"/>
    <property type="match status" value="1"/>
</dbReference>
<feature type="binding site" evidence="9">
    <location>
        <position position="206"/>
    </location>
    <ligand>
        <name>ATP</name>
        <dbReference type="ChEBI" id="CHEBI:30616"/>
    </ligand>
</feature>
<dbReference type="NCBIfam" id="TIGR00233">
    <property type="entry name" value="trpS"/>
    <property type="match status" value="1"/>
</dbReference>
<dbReference type="InterPro" id="IPR001412">
    <property type="entry name" value="aa-tRNA-synth_I_CS"/>
</dbReference>
<name>A0A919BA99_9ACTN</name>
<dbReference type="Gene3D" id="3.40.50.620">
    <property type="entry name" value="HUPs"/>
    <property type="match status" value="1"/>
</dbReference>
<dbReference type="Gene3D" id="1.10.240.10">
    <property type="entry name" value="Tyrosyl-Transfer RNA Synthetase"/>
    <property type="match status" value="1"/>
</dbReference>
<dbReference type="FunFam" id="3.40.50.620:FF:000195">
    <property type="entry name" value="Tryptophan--tRNA ligase"/>
    <property type="match status" value="1"/>
</dbReference>
<comment type="subcellular location">
    <subcellularLocation>
        <location evidence="9">Cytoplasm</location>
    </subcellularLocation>
</comment>
<dbReference type="GO" id="GO:0005829">
    <property type="term" value="C:cytosol"/>
    <property type="evidence" value="ECO:0007669"/>
    <property type="project" value="TreeGrafter"/>
</dbReference>
<dbReference type="PRINTS" id="PR01039">
    <property type="entry name" value="TRNASYNTHTRP"/>
</dbReference>
<dbReference type="InterPro" id="IPR002306">
    <property type="entry name" value="Trp-tRNA-ligase"/>
</dbReference>
<evidence type="ECO:0000256" key="4">
    <source>
        <dbReference type="ARBA" id="ARBA00022741"/>
    </source>
</evidence>
<keyword evidence="3 9" id="KW-0436">Ligase</keyword>
<feature type="region of interest" description="Disordered" evidence="11">
    <location>
        <begin position="1"/>
        <end position="22"/>
    </location>
</feature>
<organism evidence="12 13">
    <name type="scientific">Streptomyces mashuensis</name>
    <dbReference type="NCBI Taxonomy" id="33904"/>
    <lineage>
        <taxon>Bacteria</taxon>
        <taxon>Bacillati</taxon>
        <taxon>Actinomycetota</taxon>
        <taxon>Actinomycetes</taxon>
        <taxon>Kitasatosporales</taxon>
        <taxon>Streptomycetaceae</taxon>
        <taxon>Streptomyces</taxon>
    </lineage>
</organism>
<accession>A0A919BA99</accession>
<comment type="caution">
    <text evidence="12">The sequence shown here is derived from an EMBL/GenBank/DDBJ whole genome shotgun (WGS) entry which is preliminary data.</text>
</comment>
<dbReference type="InterPro" id="IPR014729">
    <property type="entry name" value="Rossmann-like_a/b/a_fold"/>
</dbReference>
<dbReference type="GO" id="GO:0005524">
    <property type="term" value="F:ATP binding"/>
    <property type="evidence" value="ECO:0007669"/>
    <property type="project" value="UniProtKB-UniRule"/>
</dbReference>
<keyword evidence="6 9" id="KW-0648">Protein biosynthesis</keyword>
<dbReference type="GO" id="GO:0006436">
    <property type="term" value="P:tryptophanyl-tRNA aminoacylation"/>
    <property type="evidence" value="ECO:0007669"/>
    <property type="project" value="UniProtKB-UniRule"/>
</dbReference>
<evidence type="ECO:0000256" key="5">
    <source>
        <dbReference type="ARBA" id="ARBA00022840"/>
    </source>
</evidence>
<keyword evidence="4 9" id="KW-0547">Nucleotide-binding</keyword>
<dbReference type="InterPro" id="IPR050203">
    <property type="entry name" value="Trp-tRNA_synthetase"/>
</dbReference>
<evidence type="ECO:0000256" key="3">
    <source>
        <dbReference type="ARBA" id="ARBA00022598"/>
    </source>
</evidence>
<keyword evidence="2 9" id="KW-0963">Cytoplasm</keyword>
<feature type="binding site" evidence="9">
    <location>
        <begin position="167"/>
        <end position="169"/>
    </location>
    <ligand>
        <name>ATP</name>
        <dbReference type="ChEBI" id="CHEBI:30616"/>
    </ligand>
</feature>
<dbReference type="AlphaFoldDB" id="A0A919BA99"/>
<comment type="similarity">
    <text evidence="1 9 10">Belongs to the class-I aminoacyl-tRNA synthetase family.</text>
</comment>
<feature type="compositionally biased region" description="Low complexity" evidence="11">
    <location>
        <begin position="1"/>
        <end position="21"/>
    </location>
</feature>
<evidence type="ECO:0000256" key="9">
    <source>
        <dbReference type="HAMAP-Rule" id="MF_00140"/>
    </source>
</evidence>
<feature type="binding site" evidence="9">
    <location>
        <begin position="215"/>
        <end position="219"/>
    </location>
    <ligand>
        <name>ATP</name>
        <dbReference type="ChEBI" id="CHEBI:30616"/>
    </ligand>
</feature>
<keyword evidence="13" id="KW-1185">Reference proteome</keyword>
<dbReference type="GO" id="GO:0004830">
    <property type="term" value="F:tryptophan-tRNA ligase activity"/>
    <property type="evidence" value="ECO:0007669"/>
    <property type="project" value="UniProtKB-UniRule"/>
</dbReference>
<evidence type="ECO:0000313" key="12">
    <source>
        <dbReference type="EMBL" id="GHF75905.1"/>
    </source>
</evidence>
<dbReference type="Proteomes" id="UP000638313">
    <property type="component" value="Unassembled WGS sequence"/>
</dbReference>